<keyword evidence="2" id="KW-1185">Reference proteome</keyword>
<reference evidence="1 2" key="1">
    <citation type="submission" date="2019-08" db="EMBL/GenBank/DDBJ databases">
        <title>Genome of Aequorivita antarctica SW49 (type strain).</title>
        <authorList>
            <person name="Bowman J.P."/>
        </authorList>
    </citation>
    <scope>NUCLEOTIDE SEQUENCE [LARGE SCALE GENOMIC DNA]</scope>
    <source>
        <strain evidence="1 2">SW49</strain>
    </source>
</reference>
<comment type="caution">
    <text evidence="1">The sequence shown here is derived from an EMBL/GenBank/DDBJ whole genome shotgun (WGS) entry which is preliminary data.</text>
</comment>
<protein>
    <submittedName>
        <fullName evidence="1">Uncharacterized protein</fullName>
    </submittedName>
</protein>
<proteinExistence type="predicted"/>
<dbReference type="Proteomes" id="UP000321497">
    <property type="component" value="Unassembled WGS sequence"/>
</dbReference>
<evidence type="ECO:0000313" key="2">
    <source>
        <dbReference type="Proteomes" id="UP000321497"/>
    </source>
</evidence>
<dbReference type="OrthoDB" id="1447646at2"/>
<accession>A0A5C6Z2T6</accession>
<name>A0A5C6Z2T6_9FLAO</name>
<dbReference type="EMBL" id="VORT01000003">
    <property type="protein sequence ID" value="TXD73820.1"/>
    <property type="molecule type" value="Genomic_DNA"/>
</dbReference>
<dbReference type="AlphaFoldDB" id="A0A5C6Z2T6"/>
<sequence length="178" mass="19531">MKALYFLIPLFMVNACKTQTGAVTSSENTTIEHMENKPTGCPEEGTCNVVVHKNKSLSIQEDGTGALYPQIIEGTSTVVEYTYLKEGPPGTADGNYSETIHFEIPAATTTLRKENASLNDVKLLYGKHCFCRGEAGYYPITDGKLLIEKSGQGIVFDLKFKVNKTSQVVTHISETMKL</sequence>
<organism evidence="1 2">
    <name type="scientific">Aequorivita antarctica</name>
    <dbReference type="NCBI Taxonomy" id="153266"/>
    <lineage>
        <taxon>Bacteria</taxon>
        <taxon>Pseudomonadati</taxon>
        <taxon>Bacteroidota</taxon>
        <taxon>Flavobacteriia</taxon>
        <taxon>Flavobacteriales</taxon>
        <taxon>Flavobacteriaceae</taxon>
        <taxon>Aequorivita</taxon>
    </lineage>
</organism>
<dbReference type="RefSeq" id="WP_146743967.1">
    <property type="nucleotide sequence ID" value="NZ_UEGI01000002.1"/>
</dbReference>
<gene>
    <name evidence="1" type="ORF">ESU54_04940</name>
</gene>
<evidence type="ECO:0000313" key="1">
    <source>
        <dbReference type="EMBL" id="TXD73820.1"/>
    </source>
</evidence>